<keyword evidence="3 7" id="KW-0328">Glycosyltransferase</keyword>
<dbReference type="GO" id="GO:0009113">
    <property type="term" value="P:purine nucleobase biosynthetic process"/>
    <property type="evidence" value="ECO:0007669"/>
    <property type="project" value="UniProtKB-UniRule"/>
</dbReference>
<feature type="binding site" evidence="7 10">
    <location>
        <position position="377"/>
    </location>
    <ligand>
        <name>Mg(2+)</name>
        <dbReference type="ChEBI" id="CHEBI:18420"/>
    </ligand>
</feature>
<dbReference type="SUPFAM" id="SSF53271">
    <property type="entry name" value="PRTase-like"/>
    <property type="match status" value="1"/>
</dbReference>
<comment type="cofactor">
    <cofactor evidence="7 11">
        <name>[4Fe-4S] cluster</name>
        <dbReference type="ChEBI" id="CHEBI:49883"/>
    </cofactor>
    <text evidence="7 11">Binds 1 [4Fe-4S] cluster per subunit.</text>
</comment>
<feature type="binding site" evidence="7 11">
    <location>
        <position position="415"/>
    </location>
    <ligand>
        <name>[4Fe-4S] cluster</name>
        <dbReference type="ChEBI" id="CHEBI:49883"/>
    </ligand>
</feature>
<dbReference type="GO" id="GO:0006189">
    <property type="term" value="P:'de novo' IMP biosynthetic process"/>
    <property type="evidence" value="ECO:0007669"/>
    <property type="project" value="UniProtKB-UniRule"/>
</dbReference>
<keyword evidence="5 7" id="KW-0658">Purine biosynthesis</keyword>
<keyword evidence="6 7" id="KW-0315">Glutamine amidotransferase</keyword>
<dbReference type="InterPro" id="IPR005854">
    <property type="entry name" value="PurF"/>
</dbReference>
<evidence type="ECO:0000256" key="4">
    <source>
        <dbReference type="ARBA" id="ARBA00022679"/>
    </source>
</evidence>
<keyword evidence="7 10" id="KW-0460">Magnesium</keyword>
<feature type="binding site" evidence="7 10">
    <location>
        <position position="376"/>
    </location>
    <ligand>
        <name>Mg(2+)</name>
        <dbReference type="ChEBI" id="CHEBI:18420"/>
    </ligand>
</feature>
<comment type="pathway">
    <text evidence="1 7 8">Purine metabolism; IMP biosynthesis via de novo pathway; N(1)-(5-phospho-D-ribosyl)glycinamide from 5-phospho-alpha-D-ribose 1-diphosphate: step 1/2.</text>
</comment>
<dbReference type="Pfam" id="PF13537">
    <property type="entry name" value="GATase_7"/>
    <property type="match status" value="1"/>
</dbReference>
<dbReference type="PROSITE" id="PS51278">
    <property type="entry name" value="GATASE_TYPE_2"/>
    <property type="match status" value="1"/>
</dbReference>
<feature type="binding site" evidence="7 10">
    <location>
        <position position="314"/>
    </location>
    <ligand>
        <name>Mg(2+)</name>
        <dbReference type="ChEBI" id="CHEBI:18420"/>
    </ligand>
</feature>
<feature type="binding site" evidence="7 11">
    <location>
        <position position="466"/>
    </location>
    <ligand>
        <name>[4Fe-4S] cluster</name>
        <dbReference type="ChEBI" id="CHEBI:49883"/>
    </ligand>
</feature>
<dbReference type="Gene3D" id="3.40.50.2020">
    <property type="match status" value="1"/>
</dbReference>
<comment type="similarity">
    <text evidence="2 7 8">In the C-terminal section; belongs to the purine/pyrimidine phosphoribosyltransferase family.</text>
</comment>
<dbReference type="PIRSF" id="PIRSF000485">
    <property type="entry name" value="Amd_phspho_trans"/>
    <property type="match status" value="1"/>
</dbReference>
<evidence type="ECO:0000313" key="13">
    <source>
        <dbReference type="EMBL" id="OGD85994.1"/>
    </source>
</evidence>
<feature type="binding site" evidence="7 11">
    <location>
        <position position="266"/>
    </location>
    <ligand>
        <name>[4Fe-4S] cluster</name>
        <dbReference type="ChEBI" id="CHEBI:49883"/>
    </ligand>
</feature>
<feature type="domain" description="Glutamine amidotransferase type-2" evidence="12">
    <location>
        <begin position="22"/>
        <end position="248"/>
    </location>
</feature>
<keyword evidence="4 7" id="KW-0808">Transferase</keyword>
<dbReference type="InterPro" id="IPR000836">
    <property type="entry name" value="PRTase_dom"/>
</dbReference>
<keyword evidence="7" id="KW-0004">4Fe-4S</keyword>
<comment type="catalytic activity">
    <reaction evidence="7 8">
        <text>5-phospho-beta-D-ribosylamine + L-glutamate + diphosphate = 5-phospho-alpha-D-ribose 1-diphosphate + L-glutamine + H2O</text>
        <dbReference type="Rhea" id="RHEA:14905"/>
        <dbReference type="ChEBI" id="CHEBI:15377"/>
        <dbReference type="ChEBI" id="CHEBI:29985"/>
        <dbReference type="ChEBI" id="CHEBI:33019"/>
        <dbReference type="ChEBI" id="CHEBI:58017"/>
        <dbReference type="ChEBI" id="CHEBI:58359"/>
        <dbReference type="ChEBI" id="CHEBI:58681"/>
        <dbReference type="EC" id="2.4.2.14"/>
    </reaction>
</comment>
<accession>A0A1F5G2G4</accession>
<evidence type="ECO:0000313" key="14">
    <source>
        <dbReference type="Proteomes" id="UP000176628"/>
    </source>
</evidence>
<dbReference type="InterPro" id="IPR029055">
    <property type="entry name" value="Ntn_hydrolases_N"/>
</dbReference>
<comment type="cofactor">
    <cofactor evidence="7 10">
        <name>Mg(2+)</name>
        <dbReference type="ChEBI" id="CHEBI:18420"/>
    </cofactor>
    <text evidence="7 10">Binds 1 Mg(2+) ion per subunit.</text>
</comment>
<proteinExistence type="inferred from homology"/>
<dbReference type="EMBL" id="MFAV01000038">
    <property type="protein sequence ID" value="OGD85994.1"/>
    <property type="molecule type" value="Genomic_DNA"/>
</dbReference>
<reference evidence="13 14" key="1">
    <citation type="journal article" date="2016" name="Nat. Commun.">
        <title>Thousands of microbial genomes shed light on interconnected biogeochemical processes in an aquifer system.</title>
        <authorList>
            <person name="Anantharaman K."/>
            <person name="Brown C.T."/>
            <person name="Hug L.A."/>
            <person name="Sharon I."/>
            <person name="Castelle C.J."/>
            <person name="Probst A.J."/>
            <person name="Thomas B.C."/>
            <person name="Singh A."/>
            <person name="Wilkins M.J."/>
            <person name="Karaoz U."/>
            <person name="Brodie E.L."/>
            <person name="Williams K.H."/>
            <person name="Hubbard S.S."/>
            <person name="Banfield J.F."/>
        </authorList>
    </citation>
    <scope>NUCLEOTIDE SEQUENCE [LARGE SCALE GENOMIC DNA]</scope>
</reference>
<keyword evidence="7 10" id="KW-0479">Metal-binding</keyword>
<dbReference type="AlphaFoldDB" id="A0A1F5G2G4"/>
<dbReference type="EC" id="2.4.2.14" evidence="7"/>
<comment type="function">
    <text evidence="7">Catalyzes the formation of phosphoribosylamine from phosphoribosylpyrophosphate (PRPP) and glutamine.</text>
</comment>
<dbReference type="CDD" id="cd06223">
    <property type="entry name" value="PRTases_typeI"/>
    <property type="match status" value="1"/>
</dbReference>
<evidence type="ECO:0000256" key="7">
    <source>
        <dbReference type="HAMAP-Rule" id="MF_01931"/>
    </source>
</evidence>
<feature type="binding site" evidence="7 11">
    <location>
        <position position="469"/>
    </location>
    <ligand>
        <name>[4Fe-4S] cluster</name>
        <dbReference type="ChEBI" id="CHEBI:49883"/>
    </ligand>
</feature>
<comment type="caution">
    <text evidence="13">The sequence shown here is derived from an EMBL/GenBank/DDBJ whole genome shotgun (WGS) entry which is preliminary data.</text>
</comment>
<dbReference type="GO" id="GO:0051539">
    <property type="term" value="F:4 iron, 4 sulfur cluster binding"/>
    <property type="evidence" value="ECO:0007669"/>
    <property type="project" value="UniProtKB-KW"/>
</dbReference>
<name>A0A1F5G2G4_9BACT</name>
<dbReference type="NCBIfam" id="TIGR01134">
    <property type="entry name" value="purF"/>
    <property type="match status" value="1"/>
</dbReference>
<dbReference type="GO" id="GO:0004044">
    <property type="term" value="F:amidophosphoribosyltransferase activity"/>
    <property type="evidence" value="ECO:0007669"/>
    <property type="project" value="UniProtKB-UniRule"/>
</dbReference>
<evidence type="ECO:0000259" key="12">
    <source>
        <dbReference type="PROSITE" id="PS51278"/>
    </source>
</evidence>
<evidence type="ECO:0000256" key="9">
    <source>
        <dbReference type="PIRSR" id="PIRSR000485-1"/>
    </source>
</evidence>
<evidence type="ECO:0000256" key="5">
    <source>
        <dbReference type="ARBA" id="ARBA00022755"/>
    </source>
</evidence>
<dbReference type="UniPathway" id="UPA00074">
    <property type="reaction ID" value="UER00124"/>
</dbReference>
<keyword evidence="7 11" id="KW-0408">Iron</keyword>
<gene>
    <name evidence="7" type="primary">purF</name>
    <name evidence="13" type="ORF">A2Z23_03330</name>
</gene>
<evidence type="ECO:0000256" key="6">
    <source>
        <dbReference type="ARBA" id="ARBA00022962"/>
    </source>
</evidence>
<keyword evidence="7 11" id="KW-0411">Iron-sulfur</keyword>
<protein>
    <recommendedName>
        <fullName evidence="7">Amidophosphoribosyltransferase</fullName>
        <shortName evidence="7">ATase</shortName>
        <ecNumber evidence="7">2.4.2.14</ecNumber>
    </recommendedName>
    <alternativeName>
        <fullName evidence="7">Glutamine phosphoribosylpyrophosphate amidotransferase</fullName>
        <shortName evidence="7">GPATase</shortName>
    </alternativeName>
</protein>
<evidence type="ECO:0000256" key="11">
    <source>
        <dbReference type="PIRSR" id="PIRSR000485-3"/>
    </source>
</evidence>
<evidence type="ECO:0000256" key="1">
    <source>
        <dbReference type="ARBA" id="ARBA00005209"/>
    </source>
</evidence>
<dbReference type="GO" id="GO:0000287">
    <property type="term" value="F:magnesium ion binding"/>
    <property type="evidence" value="ECO:0007669"/>
    <property type="project" value="UniProtKB-UniRule"/>
</dbReference>
<dbReference type="PANTHER" id="PTHR11907">
    <property type="entry name" value="AMIDOPHOSPHORIBOSYLTRANSFERASE"/>
    <property type="match status" value="1"/>
</dbReference>
<dbReference type="Proteomes" id="UP000176628">
    <property type="component" value="Unassembled WGS sequence"/>
</dbReference>
<evidence type="ECO:0000256" key="3">
    <source>
        <dbReference type="ARBA" id="ARBA00022676"/>
    </source>
</evidence>
<feature type="active site" description="Nucleophile" evidence="7 9">
    <location>
        <position position="22"/>
    </location>
</feature>
<dbReference type="HAMAP" id="MF_01931">
    <property type="entry name" value="PurF"/>
    <property type="match status" value="1"/>
</dbReference>
<organism evidence="13 14">
    <name type="scientific">Candidatus Curtissbacteria bacterium RBG_16_39_7</name>
    <dbReference type="NCBI Taxonomy" id="1797707"/>
    <lineage>
        <taxon>Bacteria</taxon>
        <taxon>Candidatus Curtissiibacteriota</taxon>
    </lineage>
</organism>
<dbReference type="InterPro" id="IPR017932">
    <property type="entry name" value="GATase_2_dom"/>
</dbReference>
<evidence type="ECO:0000256" key="8">
    <source>
        <dbReference type="PIRNR" id="PIRNR000485"/>
    </source>
</evidence>
<dbReference type="Gene3D" id="3.60.20.10">
    <property type="entry name" value="Glutamine Phosphoribosylpyrophosphate, subunit 1, domain 1"/>
    <property type="match status" value="1"/>
</dbReference>
<dbReference type="InterPro" id="IPR029057">
    <property type="entry name" value="PRTase-like"/>
</dbReference>
<dbReference type="SUPFAM" id="SSF56235">
    <property type="entry name" value="N-terminal nucleophile aminohydrolases (Ntn hydrolases)"/>
    <property type="match status" value="1"/>
</dbReference>
<evidence type="ECO:0000256" key="2">
    <source>
        <dbReference type="ARBA" id="ARBA00010138"/>
    </source>
</evidence>
<sequence length="489" mass="54375">MVERQEFSYPQFQEVDKPRHECGVYGVYDFSSDVSRLTFFGLYALQHRGQESVGIAVSDGVKFYEHRQMGLVSSLKEEDIAKLRGYVAIGHTRYSNTGGTTIANAQPVFASCELGKIAISENGNLVNAQERREDLLRIGLSPSTHQDGSRCSSDGELIAQTIAAAQGKNWVEKIQNASLDLKGAYSLTIIAGNTLFGVKDPLGFWPLCLGRINDQGYVLASESCALDTIGAKFIRELEHGEIIAINQKGIRSYYLPDRIEERAAACSFDPNYFLRPDSRHLGGERVYQIRLRLGRQLVIEQPVNADVVISVPDSGEFGAVGYSEQSGIPLACGFIKNKYIGRTFIMPDQRIRELGVRLKLNPLPEELRGKCVVLVDDSAVRGTNSRLITEFLLSDEIGATEVHWRFTFPQITDPCHFGIDTYSRKQLIGAGRTVEEIRQEIRATSVGFNSVEGFEKALGRSLAKFCQGCFTGKYPINVPVERDKLILER</sequence>
<evidence type="ECO:0000256" key="10">
    <source>
        <dbReference type="PIRSR" id="PIRSR000485-2"/>
    </source>
</evidence>